<dbReference type="PANTHER" id="PTHR30250:SF27">
    <property type="entry name" value="POLYSACCHARIDE BIOSYNTHESIS PROTEIN"/>
    <property type="match status" value="1"/>
</dbReference>
<evidence type="ECO:0000256" key="3">
    <source>
        <dbReference type="ARBA" id="ARBA00022692"/>
    </source>
</evidence>
<comment type="subcellular location">
    <subcellularLocation>
        <location evidence="1">Cell membrane</location>
        <topology evidence="1">Multi-pass membrane protein</topology>
    </subcellularLocation>
</comment>
<evidence type="ECO:0000313" key="8">
    <source>
        <dbReference type="Proteomes" id="UP001595846"/>
    </source>
</evidence>
<protein>
    <submittedName>
        <fullName evidence="7">Flippase</fullName>
    </submittedName>
</protein>
<feature type="transmembrane region" description="Helical" evidence="6">
    <location>
        <begin position="95"/>
        <end position="118"/>
    </location>
</feature>
<keyword evidence="5 6" id="KW-0472">Membrane</keyword>
<feature type="transmembrane region" description="Helical" evidence="6">
    <location>
        <begin position="400"/>
        <end position="421"/>
    </location>
</feature>
<dbReference type="InterPro" id="IPR002797">
    <property type="entry name" value="Polysacc_synth"/>
</dbReference>
<keyword evidence="8" id="KW-1185">Reference proteome</keyword>
<dbReference type="EMBL" id="JBHSAQ010000006">
    <property type="protein sequence ID" value="MFC3958589.1"/>
    <property type="molecule type" value="Genomic_DNA"/>
</dbReference>
<evidence type="ECO:0000256" key="2">
    <source>
        <dbReference type="ARBA" id="ARBA00022475"/>
    </source>
</evidence>
<feature type="transmembrane region" description="Helical" evidence="6">
    <location>
        <begin position="312"/>
        <end position="328"/>
    </location>
</feature>
<dbReference type="RefSeq" id="WP_256530930.1">
    <property type="nucleotide sequence ID" value="NZ_CP101824.1"/>
</dbReference>
<feature type="transmembrane region" description="Helical" evidence="6">
    <location>
        <begin position="167"/>
        <end position="185"/>
    </location>
</feature>
<keyword evidence="4 6" id="KW-1133">Transmembrane helix</keyword>
<sequence>MSFREMMGSGEPLRRSVLFLVGVAFAGAVVGKGIRYLIQFVIARGLGPEAVGFFAMGLVVVKIGSRFAQAGLDKAAEKYVSIHEGDGESRTVTGVVLTTVGYSIAFGGVTVVVLVALTELSIGFFDAYRSVIRSFVLAIPLLALMEIGMHATRGFKETKYSVYTREFIQSGVALGCIAVAAFVFTSLQLVIYAYVLSLAVGVVAVGYYLYRLGAFESIGNPNFQSREILLFSLPLLFAGVTSYAASWVDILILGVFASPRAVGVYQIAFQTSMLITIVLNATNVIFPSIIAESYHQRDTERLDAFYISITKWTAYLTCLGAAFVVVFAEEIMRLFGPAFSAGAVALSVLAVGQATVAATGPGGNVLKMTNYERIELYNAAGMLFVNAALNVWLIQLYGVLGAAIATAFSLTLLNVVRLVEVRYFVGPTPYNRSYWKGGLSLVPAVATFVAFSKAFGGPLWIGVAAVTGTIAFGTTITLLGLEDGDRRLLESIGERAG</sequence>
<feature type="transmembrane region" description="Helical" evidence="6">
    <location>
        <begin position="191"/>
        <end position="210"/>
    </location>
</feature>
<keyword evidence="2" id="KW-1003">Cell membrane</keyword>
<feature type="transmembrane region" description="Helical" evidence="6">
    <location>
        <begin position="433"/>
        <end position="451"/>
    </location>
</feature>
<feature type="transmembrane region" description="Helical" evidence="6">
    <location>
        <begin position="457"/>
        <end position="481"/>
    </location>
</feature>
<dbReference type="GeneID" id="73903639"/>
<evidence type="ECO:0000256" key="1">
    <source>
        <dbReference type="ARBA" id="ARBA00004651"/>
    </source>
</evidence>
<feature type="transmembrane region" description="Helical" evidence="6">
    <location>
        <begin position="334"/>
        <end position="356"/>
    </location>
</feature>
<accession>A0ABD5NPT0</accession>
<dbReference type="PANTHER" id="PTHR30250">
    <property type="entry name" value="PST FAMILY PREDICTED COLANIC ACID TRANSPORTER"/>
    <property type="match status" value="1"/>
</dbReference>
<evidence type="ECO:0000256" key="6">
    <source>
        <dbReference type="SAM" id="Phobius"/>
    </source>
</evidence>
<keyword evidence="3 6" id="KW-0812">Transmembrane</keyword>
<dbReference type="AlphaFoldDB" id="A0ABD5NPT0"/>
<dbReference type="GO" id="GO:0005886">
    <property type="term" value="C:plasma membrane"/>
    <property type="evidence" value="ECO:0007669"/>
    <property type="project" value="UniProtKB-SubCell"/>
</dbReference>
<gene>
    <name evidence="7" type="ORF">ACFOUR_09445</name>
</gene>
<feature type="transmembrane region" description="Helical" evidence="6">
    <location>
        <begin position="41"/>
        <end position="61"/>
    </location>
</feature>
<feature type="transmembrane region" description="Helical" evidence="6">
    <location>
        <begin position="130"/>
        <end position="147"/>
    </location>
</feature>
<reference evidence="7 8" key="1">
    <citation type="journal article" date="2019" name="Int. J. Syst. Evol. Microbiol.">
        <title>The Global Catalogue of Microorganisms (GCM) 10K type strain sequencing project: providing services to taxonomists for standard genome sequencing and annotation.</title>
        <authorList>
            <consortium name="The Broad Institute Genomics Platform"/>
            <consortium name="The Broad Institute Genome Sequencing Center for Infectious Disease"/>
            <person name="Wu L."/>
            <person name="Ma J."/>
        </authorList>
    </citation>
    <scope>NUCLEOTIDE SEQUENCE [LARGE SCALE GENOMIC DNA]</scope>
    <source>
        <strain evidence="7 8">IBRC-M 10256</strain>
    </source>
</reference>
<dbReference type="Pfam" id="PF01943">
    <property type="entry name" value="Polysacc_synt"/>
    <property type="match status" value="1"/>
</dbReference>
<evidence type="ECO:0000313" key="7">
    <source>
        <dbReference type="EMBL" id="MFC3958589.1"/>
    </source>
</evidence>
<evidence type="ECO:0000256" key="5">
    <source>
        <dbReference type="ARBA" id="ARBA00023136"/>
    </source>
</evidence>
<dbReference type="Proteomes" id="UP001595846">
    <property type="component" value="Unassembled WGS sequence"/>
</dbReference>
<dbReference type="CDD" id="cd13128">
    <property type="entry name" value="MATE_Wzx_like"/>
    <property type="match status" value="1"/>
</dbReference>
<dbReference type="InterPro" id="IPR050833">
    <property type="entry name" value="Poly_Biosynth_Transport"/>
</dbReference>
<proteinExistence type="predicted"/>
<organism evidence="7 8">
    <name type="scientific">Halovivax cerinus</name>
    <dbReference type="NCBI Taxonomy" id="1487865"/>
    <lineage>
        <taxon>Archaea</taxon>
        <taxon>Methanobacteriati</taxon>
        <taxon>Methanobacteriota</taxon>
        <taxon>Stenosarchaea group</taxon>
        <taxon>Halobacteria</taxon>
        <taxon>Halobacteriales</taxon>
        <taxon>Natrialbaceae</taxon>
        <taxon>Halovivax</taxon>
    </lineage>
</organism>
<evidence type="ECO:0000256" key="4">
    <source>
        <dbReference type="ARBA" id="ARBA00022989"/>
    </source>
</evidence>
<feature type="transmembrane region" description="Helical" evidence="6">
    <location>
        <begin position="267"/>
        <end position="291"/>
    </location>
</feature>
<comment type="caution">
    <text evidence="7">The sequence shown here is derived from an EMBL/GenBank/DDBJ whole genome shotgun (WGS) entry which is preliminary data.</text>
</comment>
<feature type="transmembrane region" description="Helical" evidence="6">
    <location>
        <begin position="230"/>
        <end position="255"/>
    </location>
</feature>
<name>A0ABD5NPT0_9EURY</name>